<dbReference type="Pfam" id="PF05580">
    <property type="entry name" value="Peptidase_S55"/>
    <property type="match status" value="1"/>
</dbReference>
<dbReference type="RefSeq" id="WP_163820142.1">
    <property type="nucleotide sequence ID" value="NZ_JAAGOB010000011.1"/>
</dbReference>
<feature type="region of interest" description="Disordered" evidence="1">
    <location>
        <begin position="36"/>
        <end position="65"/>
    </location>
</feature>
<protein>
    <recommendedName>
        <fullName evidence="3">Peptidase S55 domain-containing protein</fullName>
    </recommendedName>
</protein>
<dbReference type="AlphaFoldDB" id="A0A6N9YQU1"/>
<organism evidence="4 5">
    <name type="scientific">Phytoactinopolyspora alkaliphila</name>
    <dbReference type="NCBI Taxonomy" id="1783498"/>
    <lineage>
        <taxon>Bacteria</taxon>
        <taxon>Bacillati</taxon>
        <taxon>Actinomycetota</taxon>
        <taxon>Actinomycetes</taxon>
        <taxon>Jiangellales</taxon>
        <taxon>Jiangellaceae</taxon>
        <taxon>Phytoactinopolyspora</taxon>
    </lineage>
</organism>
<keyword evidence="2" id="KW-0732">Signal</keyword>
<dbReference type="InterPro" id="IPR006311">
    <property type="entry name" value="TAT_signal"/>
</dbReference>
<keyword evidence="5" id="KW-1185">Reference proteome</keyword>
<proteinExistence type="predicted"/>
<gene>
    <name evidence="4" type="ORF">G1H11_18810</name>
</gene>
<evidence type="ECO:0000313" key="4">
    <source>
        <dbReference type="EMBL" id="NED97352.1"/>
    </source>
</evidence>
<sequence length="627" mass="64517">MTFSTFLPLFRRRFAAASTVVAGCAALLAGGLPAATAASPDAATPPGRTVAHQDPCPEPFPLDEVTEGMSATGRTVEKGTEPEPFTATVVGVVDGGISPDLDLIIVETSSPAIDRAGGIWAGMSGSPVYTDDGRLLGAVAYGLSAAPSNIAGLTPAAAIHDLSTRSAVTATGSAHDAAAAVELPEHIQGELVASSVATASEVRSGMRVLPVPMAVSGLSASRLDSFSERLGERLPEARAFPAGAARTDAEGSADEIVPGGNFAAALSYGDVTAAGIGTTTTVCEDSVAVAFGHPYLWSGSSSMSVHPASAVFVQRDDAMGSYKVANPGGVVGTLDQDRLAGIRGKLGEGPAVVPVTSSISPGGADGVREGRTEVTMADALPDLASSHALANLDAVFDAVGPGTAHMGWLIDGVRASGEPFTVEVENMYASRYDIAFDAVFDSFDQILAIQENEFEEVEILAVEYTGSVSDTFQRYTVSSVQVRQDDGEFAPPPASGPLQVKAGGTVDVHVTLLPYQGKGDTREVELSVEVPDDAAGAFGWFSVSGGPSKDVSEEPGEEAADGATDENAGFDELLTDLEDLLPNNTVTATLHVEEESEDGFELRQRSDRVTVDHVATGHHEFSVAVSP</sequence>
<comment type="caution">
    <text evidence="4">The sequence shown here is derived from an EMBL/GenBank/DDBJ whole genome shotgun (WGS) entry which is preliminary data.</text>
</comment>
<evidence type="ECO:0000259" key="3">
    <source>
        <dbReference type="PROSITE" id="PS51494"/>
    </source>
</evidence>
<dbReference type="Proteomes" id="UP000469185">
    <property type="component" value="Unassembled WGS sequence"/>
</dbReference>
<feature type="compositionally biased region" description="Low complexity" evidence="1">
    <location>
        <begin position="36"/>
        <end position="46"/>
    </location>
</feature>
<accession>A0A6N9YQU1</accession>
<reference evidence="4 5" key="1">
    <citation type="submission" date="2020-02" db="EMBL/GenBank/DDBJ databases">
        <authorList>
            <person name="Li X.-J."/>
            <person name="Feng X.-M."/>
        </authorList>
    </citation>
    <scope>NUCLEOTIDE SEQUENCE [LARGE SCALE GENOMIC DNA]</scope>
    <source>
        <strain evidence="4 5">CGMCC 4.7225</strain>
    </source>
</reference>
<dbReference type="InterPro" id="IPR008763">
    <property type="entry name" value="Peptidase_S55"/>
</dbReference>
<feature type="region of interest" description="Disordered" evidence="1">
    <location>
        <begin position="545"/>
        <end position="567"/>
    </location>
</feature>
<evidence type="ECO:0000256" key="2">
    <source>
        <dbReference type="SAM" id="SignalP"/>
    </source>
</evidence>
<evidence type="ECO:0000313" key="5">
    <source>
        <dbReference type="Proteomes" id="UP000469185"/>
    </source>
</evidence>
<evidence type="ECO:0000256" key="1">
    <source>
        <dbReference type="SAM" id="MobiDB-lite"/>
    </source>
</evidence>
<name>A0A6N9YQU1_9ACTN</name>
<feature type="compositionally biased region" description="Acidic residues" evidence="1">
    <location>
        <begin position="553"/>
        <end position="564"/>
    </location>
</feature>
<dbReference type="EMBL" id="JAAGOB010000011">
    <property type="protein sequence ID" value="NED97352.1"/>
    <property type="molecule type" value="Genomic_DNA"/>
</dbReference>
<feature type="domain" description="Peptidase S55" evidence="3">
    <location>
        <begin position="1"/>
        <end position="175"/>
    </location>
</feature>
<dbReference type="PROSITE" id="PS51494">
    <property type="entry name" value="SPOIVB"/>
    <property type="match status" value="1"/>
</dbReference>
<feature type="signal peptide" evidence="2">
    <location>
        <begin position="1"/>
        <end position="37"/>
    </location>
</feature>
<dbReference type="PROSITE" id="PS51318">
    <property type="entry name" value="TAT"/>
    <property type="match status" value="1"/>
</dbReference>
<feature type="chain" id="PRO_5027016661" description="Peptidase S55 domain-containing protein" evidence="2">
    <location>
        <begin position="38"/>
        <end position="627"/>
    </location>
</feature>